<protein>
    <submittedName>
        <fullName evidence="2">Uncharacterized protein</fullName>
    </submittedName>
</protein>
<feature type="region of interest" description="Disordered" evidence="1">
    <location>
        <begin position="1"/>
        <end position="23"/>
    </location>
</feature>
<gene>
    <name evidence="2" type="ORF">BD410DRAFT_734350</name>
</gene>
<evidence type="ECO:0000313" key="3">
    <source>
        <dbReference type="Proteomes" id="UP000294933"/>
    </source>
</evidence>
<evidence type="ECO:0000256" key="1">
    <source>
        <dbReference type="SAM" id="MobiDB-lite"/>
    </source>
</evidence>
<accession>A0A4Y7PI97</accession>
<name>A0A4Y7PI97_9AGAM</name>
<dbReference type="EMBL" id="ML170362">
    <property type="protein sequence ID" value="TDL14269.1"/>
    <property type="molecule type" value="Genomic_DNA"/>
</dbReference>
<keyword evidence="3" id="KW-1185">Reference proteome</keyword>
<dbReference type="AlphaFoldDB" id="A0A4Y7PI97"/>
<dbReference type="OrthoDB" id="3250313at2759"/>
<dbReference type="STRING" id="50990.A0A4Y7PI97"/>
<organism evidence="2 3">
    <name type="scientific">Rickenella mellea</name>
    <dbReference type="NCBI Taxonomy" id="50990"/>
    <lineage>
        <taxon>Eukaryota</taxon>
        <taxon>Fungi</taxon>
        <taxon>Dikarya</taxon>
        <taxon>Basidiomycota</taxon>
        <taxon>Agaricomycotina</taxon>
        <taxon>Agaricomycetes</taxon>
        <taxon>Hymenochaetales</taxon>
        <taxon>Rickenellaceae</taxon>
        <taxon>Rickenella</taxon>
    </lineage>
</organism>
<feature type="non-terminal residue" evidence="2">
    <location>
        <position position="1"/>
    </location>
</feature>
<dbReference type="VEuPathDB" id="FungiDB:BD410DRAFT_734350"/>
<evidence type="ECO:0000313" key="2">
    <source>
        <dbReference type="EMBL" id="TDL14269.1"/>
    </source>
</evidence>
<reference evidence="2 3" key="1">
    <citation type="submission" date="2018-06" db="EMBL/GenBank/DDBJ databases">
        <title>A transcriptomic atlas of mushroom development highlights an independent origin of complex multicellularity.</title>
        <authorList>
            <consortium name="DOE Joint Genome Institute"/>
            <person name="Krizsan K."/>
            <person name="Almasi E."/>
            <person name="Merenyi Z."/>
            <person name="Sahu N."/>
            <person name="Viragh M."/>
            <person name="Koszo T."/>
            <person name="Mondo S."/>
            <person name="Kiss B."/>
            <person name="Balint B."/>
            <person name="Kues U."/>
            <person name="Barry K."/>
            <person name="Hegedus J.C."/>
            <person name="Henrissat B."/>
            <person name="Johnson J."/>
            <person name="Lipzen A."/>
            <person name="Ohm R."/>
            <person name="Nagy I."/>
            <person name="Pangilinan J."/>
            <person name="Yan J."/>
            <person name="Xiong Y."/>
            <person name="Grigoriev I.V."/>
            <person name="Hibbett D.S."/>
            <person name="Nagy L.G."/>
        </authorList>
    </citation>
    <scope>NUCLEOTIDE SEQUENCE [LARGE SCALE GENOMIC DNA]</scope>
    <source>
        <strain evidence="2 3">SZMC22713</strain>
    </source>
</reference>
<dbReference type="Proteomes" id="UP000294933">
    <property type="component" value="Unassembled WGS sequence"/>
</dbReference>
<feature type="compositionally biased region" description="Polar residues" evidence="1">
    <location>
        <begin position="10"/>
        <end position="23"/>
    </location>
</feature>
<proteinExistence type="predicted"/>
<sequence>ASLPAVGAVPSSSSDAEQGSPPLSSNSVGIITVKAHYPAWLNDAIPKLANDTFGKVWMRVLHGYVSLEEEYEFNSPLTGFTTEKRPDAIRWWIDRGRKPTPSIDDVSALASQWWAWWTVLQPVWRSKSDDGRPLIEGEGSWEDLKKPGRNGFLGVLMALAWWKSGLRGADSSDWNAAVADVEWALTGLLKQVRRKRPISAEGSSAPPKKKK</sequence>